<comment type="caution">
    <text evidence="1">The sequence shown here is derived from an EMBL/GenBank/DDBJ whole genome shotgun (WGS) entry which is preliminary data.</text>
</comment>
<protein>
    <submittedName>
        <fullName evidence="1">Uncharacterized protein</fullName>
    </submittedName>
</protein>
<evidence type="ECO:0000313" key="1">
    <source>
        <dbReference type="EMBL" id="MBE9211339.1"/>
    </source>
</evidence>
<gene>
    <name evidence="1" type="ORF">IQ247_01155</name>
</gene>
<organism evidence="1 2">
    <name type="scientific">Plectonema cf. radiosum LEGE 06105</name>
    <dbReference type="NCBI Taxonomy" id="945769"/>
    <lineage>
        <taxon>Bacteria</taxon>
        <taxon>Bacillati</taxon>
        <taxon>Cyanobacteriota</taxon>
        <taxon>Cyanophyceae</taxon>
        <taxon>Oscillatoriophycideae</taxon>
        <taxon>Oscillatoriales</taxon>
        <taxon>Microcoleaceae</taxon>
        <taxon>Plectonema</taxon>
    </lineage>
</organism>
<reference evidence="1" key="1">
    <citation type="submission" date="2020-10" db="EMBL/GenBank/DDBJ databases">
        <authorList>
            <person name="Castelo-Branco R."/>
            <person name="Eusebio N."/>
            <person name="Adriana R."/>
            <person name="Vieira A."/>
            <person name="Brugerolle De Fraissinette N."/>
            <person name="Rezende De Castro R."/>
            <person name="Schneider M.P."/>
            <person name="Vasconcelos V."/>
            <person name="Leao P.N."/>
        </authorList>
    </citation>
    <scope>NUCLEOTIDE SEQUENCE</scope>
    <source>
        <strain evidence="1">LEGE 06105</strain>
    </source>
</reference>
<evidence type="ECO:0000313" key="2">
    <source>
        <dbReference type="Proteomes" id="UP000620559"/>
    </source>
</evidence>
<name>A0A8J7F532_9CYAN</name>
<proteinExistence type="predicted"/>
<dbReference type="RefSeq" id="WP_193916072.1">
    <property type="nucleotide sequence ID" value="NZ_JADEWL010000002.1"/>
</dbReference>
<sequence>MALIAADNINTGDKHAYQFQFRAGITYQIYVQNALPGVDLDIYIFDKNGNLLGKDDSYASDAGFSFTPAWTAEFTVVITCASGATTYHLHID</sequence>
<dbReference type="Proteomes" id="UP000620559">
    <property type="component" value="Unassembled WGS sequence"/>
</dbReference>
<dbReference type="EMBL" id="JADEWL010000002">
    <property type="protein sequence ID" value="MBE9211339.1"/>
    <property type="molecule type" value="Genomic_DNA"/>
</dbReference>
<keyword evidence="2" id="KW-1185">Reference proteome</keyword>
<accession>A0A8J7F532</accession>
<dbReference type="Gene3D" id="2.60.120.380">
    <property type="match status" value="1"/>
</dbReference>
<dbReference type="AlphaFoldDB" id="A0A8J7F532"/>